<evidence type="ECO:0000313" key="2">
    <source>
        <dbReference type="Proteomes" id="UP001174196"/>
    </source>
</evidence>
<dbReference type="RefSeq" id="WP_301240505.1">
    <property type="nucleotide sequence ID" value="NZ_JANRHH010000055.1"/>
</dbReference>
<sequence length="72" mass="7747">MGKLFGRHHIARHPGPYTAVLLWNDQAVQSGSAVFRRFPSAPALHLAARLSVSEEKMLASKETTDGGLAGMC</sequence>
<dbReference type="EMBL" id="JANRHH010000055">
    <property type="protein sequence ID" value="MDN4595393.1"/>
    <property type="molecule type" value="Genomic_DNA"/>
</dbReference>
<organism evidence="1 2">
    <name type="scientific">Polycladomyces subterraneus</name>
    <dbReference type="NCBI Taxonomy" id="1016997"/>
    <lineage>
        <taxon>Bacteria</taxon>
        <taxon>Bacillati</taxon>
        <taxon>Bacillota</taxon>
        <taxon>Bacilli</taxon>
        <taxon>Bacillales</taxon>
        <taxon>Thermoactinomycetaceae</taxon>
        <taxon>Polycladomyces</taxon>
    </lineage>
</organism>
<accession>A0ABT8IRP1</accession>
<evidence type="ECO:0000313" key="1">
    <source>
        <dbReference type="EMBL" id="MDN4595393.1"/>
    </source>
</evidence>
<dbReference type="Proteomes" id="UP001174196">
    <property type="component" value="Unassembled WGS sequence"/>
</dbReference>
<proteinExistence type="predicted"/>
<protein>
    <submittedName>
        <fullName evidence="1">Uncharacterized protein</fullName>
    </submittedName>
</protein>
<reference evidence="1" key="1">
    <citation type="submission" date="2022-08" db="EMBL/GenBank/DDBJ databases">
        <title>Polycladomyces zharkentsis sp. nov., a novel thermophilic CMC and starch-degrading bacterium isolated from a geothermal spring in Kazakhstan.</title>
        <authorList>
            <person name="Mashzhan A."/>
            <person name="Kistaubaeva A."/>
            <person name="Javier-Lopez R."/>
            <person name="Birkeland N.-K."/>
        </authorList>
    </citation>
    <scope>NUCLEOTIDE SEQUENCE</scope>
    <source>
        <strain evidence="1">KSR 13</strain>
    </source>
</reference>
<name>A0ABT8IRP1_9BACL</name>
<gene>
    <name evidence="1" type="ORF">NWF35_16135</name>
</gene>
<comment type="caution">
    <text evidence="1">The sequence shown here is derived from an EMBL/GenBank/DDBJ whole genome shotgun (WGS) entry which is preliminary data.</text>
</comment>
<keyword evidence="2" id="KW-1185">Reference proteome</keyword>